<feature type="region of interest" description="Disordered" evidence="1">
    <location>
        <begin position="1"/>
        <end position="146"/>
    </location>
</feature>
<keyword evidence="3" id="KW-1185">Reference proteome</keyword>
<reference evidence="2 3" key="1">
    <citation type="submission" date="2017-08" db="EMBL/GenBank/DDBJ databases">
        <title>Harnessing the power of phylogenomics to disentangle the directionality and signatures of interkingdom host jumping in the parasitic fungal genus Tolypocladium.</title>
        <authorList>
            <person name="Quandt C.A."/>
            <person name="Patterson W."/>
            <person name="Spatafora J.W."/>
        </authorList>
    </citation>
    <scope>NUCLEOTIDE SEQUENCE [LARGE SCALE GENOMIC DNA]</scope>
    <source>
        <strain evidence="2 3">CBS 113982</strain>
    </source>
</reference>
<comment type="caution">
    <text evidence="2">The sequence shown here is derived from an EMBL/GenBank/DDBJ whole genome shotgun (WGS) entry which is preliminary data.</text>
</comment>
<organism evidence="2 3">
    <name type="scientific">Tolypocladium capitatum</name>
    <dbReference type="NCBI Taxonomy" id="45235"/>
    <lineage>
        <taxon>Eukaryota</taxon>
        <taxon>Fungi</taxon>
        <taxon>Dikarya</taxon>
        <taxon>Ascomycota</taxon>
        <taxon>Pezizomycotina</taxon>
        <taxon>Sordariomycetes</taxon>
        <taxon>Hypocreomycetidae</taxon>
        <taxon>Hypocreales</taxon>
        <taxon>Ophiocordycipitaceae</taxon>
        <taxon>Tolypocladium</taxon>
    </lineage>
</organism>
<feature type="compositionally biased region" description="Low complexity" evidence="1">
    <location>
        <begin position="69"/>
        <end position="80"/>
    </location>
</feature>
<feature type="compositionally biased region" description="Basic and acidic residues" evidence="1">
    <location>
        <begin position="130"/>
        <end position="146"/>
    </location>
</feature>
<dbReference type="Proteomes" id="UP000236621">
    <property type="component" value="Unassembled WGS sequence"/>
</dbReference>
<evidence type="ECO:0000313" key="2">
    <source>
        <dbReference type="EMBL" id="PNY23723.1"/>
    </source>
</evidence>
<proteinExistence type="predicted"/>
<feature type="compositionally biased region" description="Polar residues" evidence="1">
    <location>
        <begin position="99"/>
        <end position="111"/>
    </location>
</feature>
<evidence type="ECO:0000256" key="1">
    <source>
        <dbReference type="SAM" id="MobiDB-lite"/>
    </source>
</evidence>
<accession>A0A2K3Q8C8</accession>
<gene>
    <name evidence="2" type="ORF">TCAP_06333</name>
</gene>
<name>A0A2K3Q8C8_9HYPO</name>
<dbReference type="EMBL" id="NRSZ01001054">
    <property type="protein sequence ID" value="PNY23723.1"/>
    <property type="molecule type" value="Genomic_DNA"/>
</dbReference>
<protein>
    <submittedName>
        <fullName evidence="2">Uncharacterized protein</fullName>
    </submittedName>
</protein>
<feature type="non-terminal residue" evidence="2">
    <location>
        <position position="1"/>
    </location>
</feature>
<evidence type="ECO:0000313" key="3">
    <source>
        <dbReference type="Proteomes" id="UP000236621"/>
    </source>
</evidence>
<sequence>PDCWSAWIPRGPSNSVPDPGCRASRAPVRRRADTNVSGSRHDGGKACLPVARSSSLCGLKRGMAPSPAPSAASHASSSHPIRAVSREPSPRARVRLQAPQPTTTVHPLLTTSRHHERTQPEPKHHRRRRPPQELRPHARLREPPAA</sequence>
<dbReference type="AlphaFoldDB" id="A0A2K3Q8C8"/>